<comment type="cofactor">
    <cofactor evidence="1">
        <name>pantetheine 4'-phosphate</name>
        <dbReference type="ChEBI" id="CHEBI:47942"/>
    </cofactor>
</comment>
<dbReference type="InterPro" id="IPR016039">
    <property type="entry name" value="Thiolase-like"/>
</dbReference>
<dbReference type="Pfam" id="PF21394">
    <property type="entry name" value="Beta-ketacyl_N"/>
    <property type="match status" value="1"/>
</dbReference>
<evidence type="ECO:0000259" key="9">
    <source>
        <dbReference type="PROSITE" id="PS52019"/>
    </source>
</evidence>
<dbReference type="InterPro" id="IPR016035">
    <property type="entry name" value="Acyl_Trfase/lysoPLipase"/>
</dbReference>
<dbReference type="InterPro" id="IPR032821">
    <property type="entry name" value="PKS_assoc"/>
</dbReference>
<feature type="domain" description="PKS/mFAS DH" evidence="9">
    <location>
        <begin position="1364"/>
        <end position="1649"/>
    </location>
</feature>
<feature type="region of interest" description="C-terminal hotdog fold" evidence="6">
    <location>
        <begin position="1506"/>
        <end position="1649"/>
    </location>
</feature>
<dbReference type="SMART" id="SM00826">
    <property type="entry name" value="PKS_DH"/>
    <property type="match status" value="1"/>
</dbReference>
<dbReference type="InterPro" id="IPR006162">
    <property type="entry name" value="Ppantetheine_attach_site"/>
</dbReference>
<dbReference type="FunFam" id="1.10.1200.10:FF:000016">
    <property type="entry name" value="Non-ribosomal peptide synthase"/>
    <property type="match status" value="1"/>
</dbReference>
<dbReference type="CDD" id="cd08953">
    <property type="entry name" value="KR_2_SDR_x"/>
    <property type="match status" value="1"/>
</dbReference>
<dbReference type="SUPFAM" id="SSF52151">
    <property type="entry name" value="FabD/lysophospholipase-like"/>
    <property type="match status" value="1"/>
</dbReference>
<dbReference type="InterPro" id="IPR049900">
    <property type="entry name" value="PKS_mFAS_DH"/>
</dbReference>
<dbReference type="InterPro" id="IPR020807">
    <property type="entry name" value="PKS_DH"/>
</dbReference>
<dbReference type="SUPFAM" id="SSF53901">
    <property type="entry name" value="Thiolase-like"/>
    <property type="match status" value="1"/>
</dbReference>
<dbReference type="Pfam" id="PF16197">
    <property type="entry name" value="KAsynt_C_assoc"/>
    <property type="match status" value="1"/>
</dbReference>
<dbReference type="Gene3D" id="3.40.50.1820">
    <property type="entry name" value="alpha/beta hydrolase"/>
    <property type="match status" value="1"/>
</dbReference>
<dbReference type="InterPro" id="IPR057326">
    <property type="entry name" value="KR_dom"/>
</dbReference>
<dbReference type="SUPFAM" id="SSF47336">
    <property type="entry name" value="ACP-like"/>
    <property type="match status" value="1"/>
</dbReference>
<keyword evidence="5" id="KW-0012">Acyltransferase</keyword>
<evidence type="ECO:0000256" key="3">
    <source>
        <dbReference type="ARBA" id="ARBA00022553"/>
    </source>
</evidence>
<dbReference type="InterPro" id="IPR001227">
    <property type="entry name" value="Ac_transferase_dom_sf"/>
</dbReference>
<evidence type="ECO:0000256" key="6">
    <source>
        <dbReference type="PROSITE-ProRule" id="PRU01363"/>
    </source>
</evidence>
<protein>
    <submittedName>
        <fullName evidence="10">Uncharacterized protein</fullName>
    </submittedName>
</protein>
<dbReference type="GO" id="GO:0006633">
    <property type="term" value="P:fatty acid biosynthetic process"/>
    <property type="evidence" value="ECO:0007669"/>
    <property type="project" value="InterPro"/>
</dbReference>
<dbReference type="Pfam" id="PF21089">
    <property type="entry name" value="PKS_DH_N"/>
    <property type="match status" value="1"/>
</dbReference>
<dbReference type="SMART" id="SM00827">
    <property type="entry name" value="PKS_AT"/>
    <property type="match status" value="1"/>
</dbReference>
<keyword evidence="4" id="KW-0808">Transferase</keyword>
<evidence type="ECO:0000256" key="4">
    <source>
        <dbReference type="ARBA" id="ARBA00022679"/>
    </source>
</evidence>
<dbReference type="InterPro" id="IPR016036">
    <property type="entry name" value="Malonyl_transacylase_ACP-bd"/>
</dbReference>
<dbReference type="InterPro" id="IPR042104">
    <property type="entry name" value="PKS_dehydratase_sf"/>
</dbReference>
<feature type="region of interest" description="N-terminal hotdog fold" evidence="6">
    <location>
        <begin position="1364"/>
        <end position="1485"/>
    </location>
</feature>
<dbReference type="Gene3D" id="3.10.129.110">
    <property type="entry name" value="Polyketide synthase dehydratase"/>
    <property type="match status" value="1"/>
</dbReference>
<dbReference type="SMART" id="SM00825">
    <property type="entry name" value="PKS_KS"/>
    <property type="match status" value="1"/>
</dbReference>
<evidence type="ECO:0000259" key="8">
    <source>
        <dbReference type="PROSITE" id="PS52004"/>
    </source>
</evidence>
<gene>
    <name evidence="10" type="ORF">Acor_52360</name>
</gene>
<evidence type="ECO:0000256" key="2">
    <source>
        <dbReference type="ARBA" id="ARBA00022450"/>
    </source>
</evidence>
<dbReference type="Gene3D" id="3.40.366.10">
    <property type="entry name" value="Malonyl-Coenzyme A Acyl Carrier Protein, domain 2"/>
    <property type="match status" value="1"/>
</dbReference>
<evidence type="ECO:0000256" key="5">
    <source>
        <dbReference type="ARBA" id="ARBA00023315"/>
    </source>
</evidence>
<dbReference type="SMART" id="SM00822">
    <property type="entry name" value="PKS_KR"/>
    <property type="match status" value="1"/>
</dbReference>
<accession>A0A5M3W4J0</accession>
<dbReference type="EMBL" id="BLAD01000065">
    <property type="protein sequence ID" value="GES03170.1"/>
    <property type="molecule type" value="Genomic_DNA"/>
</dbReference>
<dbReference type="PROSITE" id="PS52004">
    <property type="entry name" value="KS3_2"/>
    <property type="match status" value="1"/>
</dbReference>
<dbReference type="Pfam" id="PF02801">
    <property type="entry name" value="Ketoacyl-synt_C"/>
    <property type="match status" value="1"/>
</dbReference>
<dbReference type="InterPro" id="IPR014031">
    <property type="entry name" value="Ketoacyl_synth_C"/>
</dbReference>
<dbReference type="InterPro" id="IPR014030">
    <property type="entry name" value="Ketoacyl_synth_N"/>
</dbReference>
<dbReference type="InterPro" id="IPR013968">
    <property type="entry name" value="PKS_KR"/>
</dbReference>
<dbReference type="SMART" id="SM01294">
    <property type="entry name" value="PKS_PP_betabranch"/>
    <property type="match status" value="1"/>
</dbReference>
<dbReference type="InterPro" id="IPR020841">
    <property type="entry name" value="PKS_Beta-ketoAc_synthase_dom"/>
</dbReference>
<dbReference type="InterPro" id="IPR036291">
    <property type="entry name" value="NAD(P)-bd_dom_sf"/>
</dbReference>
<dbReference type="Pfam" id="PF14765">
    <property type="entry name" value="PS-DH"/>
    <property type="match status" value="1"/>
</dbReference>
<evidence type="ECO:0000259" key="7">
    <source>
        <dbReference type="PROSITE" id="PS50075"/>
    </source>
</evidence>
<proteinExistence type="predicted"/>
<dbReference type="SMART" id="SM00823">
    <property type="entry name" value="PKS_PP"/>
    <property type="match status" value="1"/>
</dbReference>
<organism evidence="10 11">
    <name type="scientific">Acrocarpospora corrugata</name>
    <dbReference type="NCBI Taxonomy" id="35763"/>
    <lineage>
        <taxon>Bacteria</taxon>
        <taxon>Bacillati</taxon>
        <taxon>Actinomycetota</taxon>
        <taxon>Actinomycetes</taxon>
        <taxon>Streptosporangiales</taxon>
        <taxon>Streptosporangiaceae</taxon>
        <taxon>Acrocarpospora</taxon>
    </lineage>
</organism>
<dbReference type="GO" id="GO:0031177">
    <property type="term" value="F:phosphopantetheine binding"/>
    <property type="evidence" value="ECO:0007669"/>
    <property type="project" value="InterPro"/>
</dbReference>
<dbReference type="PANTHER" id="PTHR43775:SF51">
    <property type="entry name" value="INACTIVE PHENOLPHTHIOCEROL SYNTHESIS POLYKETIDE SYNTHASE TYPE I PKS1-RELATED"/>
    <property type="match status" value="1"/>
</dbReference>
<dbReference type="InterPro" id="IPR049551">
    <property type="entry name" value="PKS_DH_C"/>
</dbReference>
<dbReference type="PANTHER" id="PTHR43775">
    <property type="entry name" value="FATTY ACID SYNTHASE"/>
    <property type="match status" value="1"/>
</dbReference>
<comment type="caution">
    <text evidence="10">The sequence shown here is derived from an EMBL/GenBank/DDBJ whole genome shotgun (WGS) entry which is preliminary data.</text>
</comment>
<dbReference type="InterPro" id="IPR009081">
    <property type="entry name" value="PP-bd_ACP"/>
</dbReference>
<dbReference type="InterPro" id="IPR014043">
    <property type="entry name" value="Acyl_transferase_dom"/>
</dbReference>
<dbReference type="Gene3D" id="3.40.50.720">
    <property type="entry name" value="NAD(P)-binding Rossmann-like Domain"/>
    <property type="match status" value="1"/>
</dbReference>
<keyword evidence="3" id="KW-0597">Phosphoprotein</keyword>
<dbReference type="InterPro" id="IPR020806">
    <property type="entry name" value="PKS_PP-bd"/>
</dbReference>
<reference evidence="10 11" key="1">
    <citation type="submission" date="2019-10" db="EMBL/GenBank/DDBJ databases">
        <title>Whole genome shotgun sequence of Acrocarpospora corrugata NBRC 13972.</title>
        <authorList>
            <person name="Ichikawa N."/>
            <person name="Kimura A."/>
            <person name="Kitahashi Y."/>
            <person name="Komaki H."/>
            <person name="Oguchi A."/>
        </authorList>
    </citation>
    <scope>NUCLEOTIDE SEQUENCE [LARGE SCALE GENOMIC DNA]</scope>
    <source>
        <strain evidence="10 11">NBRC 13972</strain>
    </source>
</reference>
<dbReference type="Proteomes" id="UP000334990">
    <property type="component" value="Unassembled WGS sequence"/>
</dbReference>
<dbReference type="RefSeq" id="WP_155339347.1">
    <property type="nucleotide sequence ID" value="NZ_BAAABN010000053.1"/>
</dbReference>
<sequence>MSSELRDDHIAITGIAGRFPGAGDVREYWQNLINGVESITHMTDDELRDRGVAEEDLRDPDYIRSAPLIEGMEDFDASFFGYTPLEAKIRDPQGRMFLEACHSALEDAGCVLSEQDGVVGVYGGGANALYGERYVKRNRAVTRAAGMMGIDVSNHPDYLTPAVAYRLGLQGPAVNVQTACSTSLVAVHLACQALRLGDCDLALAGGVEVELPYGAGHYWMEGSIFAKDGRCRAFDAKAGGTIFGTGVGVVVLKRLADARADGDHIYAVIRGSAVNNDGSAKVGFTAPGVDGQTKLILEALTAAEVDPRTISYVEAHGTGTLVGDPIEIASLTRAYRSAGVADHQYCAISSVKSNIGHLGPAAGAAGLIKACLAFKHGQLPPSINFDEPNPNIDFPSSPFFVNTELRPWASGDEPRRAAVSSFGIGGTNAHLVLEEPPAELRTGEPVASWHVLPVSAKTSAAADRGVERLKTHLTGQPDIAMEDVAWTLQTGRVAHSHRRAAVARSSTDTARVITSSAPARRRAVAFMFPGQGSQHAGMARDLYERVPSFRENVDQCAELLHPKLGMDLRTVLFPLDGQEEWATEHLGRTSITQPALFVVEYAMARLLESWGVTPEAMIGHSIGEYVAAHLAGVFSLADALEVVAARGRLMQSMPSGAMLAVPMPEALVRPYLYGDVEIAAVNGPQMTAVAGPKPELDELAATLAQQGVQTRALHTSHAFHSAMMDPILAPFREVVANVVLSPPTIPFVSNVTGTWITDDEATDPGYWAEHLRRAVRFADGLATLGGDENLALVEVGPGENLTVLARQCLRGQSIPTVSTMRHPLKELDDEMVLAESAARLWVAGVDLNWEALAGSGRKVPLPEYPYERQTFWVDPDPESVRAEGRPEDDARVLPLEESVFAPVWRESALPPGRTAVAADRRWLVFSPGHGVIESFADGLRRGGAEVTTVVPGQEFGVLGEDRVQVRPGMRADYDALLDRFAVDAYPTDVVHGWTATAPVENVLDDAHVRGLEDAGFFALMYLGQVLDGRPSEEPVTITVVSSDMQQISGEEHIDPAKALLLGPVHGINREMSGVACRSVDIHLASALPDETLAGQLLAEVHAVHDDVQVAWRGRKRWVWSHEKLPPIEPAEKPVVLKEDGTYLITGGLGGIGLAVAADLARTVRARLVLVGRSPFPARSEWNAILGDESSDERQRDQIQKLLAIEDAGGAVLVESCDIADEQQLRALVAIVDERFGAIDGVFHSAGVLAGGMLAVKTREDAERVLAPKVAGTLTLHKVLGGGDAFFVLFSSIDAVFGNFGLADYCGANNFLDAFARRASARGEAVLSIGWGVWGGVGMAHEATAAAPSFFRDLQKGVRHEDVELPLLDRRIYDRSKDIVFSVTLGPESHWVLTDHQIAGRSVLPGTYCLEVIHEAFTSAVGAQYAEISDVVFLGPIVIPDQRELRVTLREDGDGYDVTITTKPVAGSGGWSEHVKGRVRAVDSGPAPVHDLDAIRKQCDKLEFGNSADSAAVSLGYEAERSGIVSFGAHWNNVGAVRVGELQEIAQLSLNTKFHDECAVYTLHPALFDDAVSNSQYLPIETENRYLPFAYERVLVRRPLPPSFSSYIRHLDSADGEIISTDVLLIDDDGNELVRVEGYAIRRVDPAAIQATVQAEGASQPSGDRVTTNAWAIMPEFGMDVLHRVLDSWPRAHVVISREELAVGIRRISGLNSELLERELPDADPGQTVERFIDTPYREPKTEVQKMLATLGAQSLGVDKMGIDDDFFELGGNSLVAVQLGTRIRGRFEIELPVRTIFEQPTVGQLAEFVESALLTKVESLSDEEAAKMLALLEGR</sequence>
<dbReference type="CDD" id="cd00833">
    <property type="entry name" value="PKS"/>
    <property type="match status" value="1"/>
</dbReference>
<dbReference type="InterPro" id="IPR018201">
    <property type="entry name" value="Ketoacyl_synth_AS"/>
</dbReference>
<evidence type="ECO:0000313" key="11">
    <source>
        <dbReference type="Proteomes" id="UP000334990"/>
    </source>
</evidence>
<feature type="domain" description="Ketosynthase family 3 (KS3)" evidence="8">
    <location>
        <begin position="7"/>
        <end position="435"/>
    </location>
</feature>
<feature type="active site" description="Proton acceptor; for dehydratase activity" evidence="6">
    <location>
        <position position="1395"/>
    </location>
</feature>
<dbReference type="Pfam" id="PF00698">
    <property type="entry name" value="Acyl_transf_1"/>
    <property type="match status" value="1"/>
</dbReference>
<dbReference type="PROSITE" id="PS00012">
    <property type="entry name" value="PHOSPHOPANTETHEINE"/>
    <property type="match status" value="1"/>
</dbReference>
<dbReference type="SUPFAM" id="SSF55048">
    <property type="entry name" value="Probable ACP-binding domain of malonyl-CoA ACP transacylase"/>
    <property type="match status" value="1"/>
</dbReference>
<feature type="active site" description="Proton donor; for dehydratase activity" evidence="6">
    <location>
        <position position="1568"/>
    </location>
</feature>
<dbReference type="GO" id="GO:0044550">
    <property type="term" value="P:secondary metabolite biosynthetic process"/>
    <property type="evidence" value="ECO:0007669"/>
    <property type="project" value="UniProtKB-ARBA"/>
</dbReference>
<dbReference type="PROSITE" id="PS52019">
    <property type="entry name" value="PKS_MFAS_DH"/>
    <property type="match status" value="1"/>
</dbReference>
<dbReference type="PROSITE" id="PS00606">
    <property type="entry name" value="KS3_1"/>
    <property type="match status" value="1"/>
</dbReference>
<dbReference type="InterPro" id="IPR049552">
    <property type="entry name" value="PKS_DH_N"/>
</dbReference>
<dbReference type="OrthoDB" id="4537517at2"/>
<dbReference type="Gene3D" id="3.30.70.250">
    <property type="entry name" value="Malonyl-CoA ACP transacylase, ACP-binding"/>
    <property type="match status" value="1"/>
</dbReference>
<dbReference type="Pfam" id="PF00109">
    <property type="entry name" value="ketoacyl-synt"/>
    <property type="match status" value="1"/>
</dbReference>
<dbReference type="GO" id="GO:0004315">
    <property type="term" value="F:3-oxoacyl-[acyl-carrier-protein] synthase activity"/>
    <property type="evidence" value="ECO:0007669"/>
    <property type="project" value="InterPro"/>
</dbReference>
<dbReference type="GO" id="GO:0004312">
    <property type="term" value="F:fatty acid synthase activity"/>
    <property type="evidence" value="ECO:0007669"/>
    <property type="project" value="TreeGrafter"/>
</dbReference>
<dbReference type="Gene3D" id="3.30.70.3290">
    <property type="match status" value="1"/>
</dbReference>
<keyword evidence="2" id="KW-0596">Phosphopantetheine</keyword>
<feature type="domain" description="Carrier" evidence="7">
    <location>
        <begin position="1738"/>
        <end position="1813"/>
    </location>
</feature>
<dbReference type="Gene3D" id="3.40.47.10">
    <property type="match status" value="1"/>
</dbReference>
<dbReference type="Pfam" id="PF00550">
    <property type="entry name" value="PP-binding"/>
    <property type="match status" value="1"/>
</dbReference>
<dbReference type="InterPro" id="IPR029058">
    <property type="entry name" value="AB_hydrolase_fold"/>
</dbReference>
<dbReference type="PROSITE" id="PS50075">
    <property type="entry name" value="CARRIER"/>
    <property type="match status" value="1"/>
</dbReference>
<evidence type="ECO:0000256" key="1">
    <source>
        <dbReference type="ARBA" id="ARBA00001957"/>
    </source>
</evidence>
<dbReference type="InterPro" id="IPR049490">
    <property type="entry name" value="C883_1060-like_KR_N"/>
</dbReference>
<evidence type="ECO:0000313" key="10">
    <source>
        <dbReference type="EMBL" id="GES03170.1"/>
    </source>
</evidence>
<name>A0A5M3W4J0_9ACTN</name>
<dbReference type="Pfam" id="PF08659">
    <property type="entry name" value="KR"/>
    <property type="match status" value="1"/>
</dbReference>
<dbReference type="InterPro" id="IPR050091">
    <property type="entry name" value="PKS_NRPS_Biosynth_Enz"/>
</dbReference>
<dbReference type="InterPro" id="IPR036736">
    <property type="entry name" value="ACP-like_sf"/>
</dbReference>
<dbReference type="SUPFAM" id="SSF51735">
    <property type="entry name" value="NAD(P)-binding Rossmann-fold domains"/>
    <property type="match status" value="2"/>
</dbReference>
<keyword evidence="11" id="KW-1185">Reference proteome</keyword>